<dbReference type="Proteomes" id="UP000505302">
    <property type="component" value="Segment"/>
</dbReference>
<dbReference type="RefSeq" id="YP_010673019.1">
    <property type="nucleotide sequence ID" value="NC_070981.1"/>
</dbReference>
<name>A0A6J4EFX2_9CAUD</name>
<feature type="domain" description="BIG2" evidence="1">
    <location>
        <begin position="84"/>
        <end position="160"/>
    </location>
</feature>
<protein>
    <recommendedName>
        <fullName evidence="1">BIG2 domain-containing protein</fullName>
    </recommendedName>
</protein>
<keyword evidence="3" id="KW-1185">Reference proteome</keyword>
<dbReference type="KEGG" id="vg:77949309"/>
<evidence type="ECO:0000313" key="2">
    <source>
        <dbReference type="EMBL" id="BCG45035.1"/>
    </source>
</evidence>
<sequence length="355" mass="35200">MASLLTGATQQFTAEAELSDGSTSTTGFDWSVAGGGAISVSGLFTAPGSPQTADITVTATLKDVSGTAVISEIKAPIPDPASIAVTGGGLTGDTLTITVPDATNLTASVSPAGAPQGVTWEIADPTKATVTTAGRVTAVAAGSTTLTVKSSTKPSVTKVINVVVNPQPPTIAAKAAITGKSGGDSVAFTDMFTVQRSAATNYNFVVTPTAAGSVNATSGLLTLSDTANDNVTVKATHKTQTSVTATSTIEDVIPKLTGLVVSAVSDGSVAGDTLTISDPSQPGVFNIASVPQGAPLGTIVYDVEGTDADKLSITISGDALTITLSGAITSEDTKVTLRTDPGSTVFKTYTVKSGA</sequence>
<evidence type="ECO:0000313" key="3">
    <source>
        <dbReference type="Proteomes" id="UP000505302"/>
    </source>
</evidence>
<dbReference type="Gene3D" id="2.60.40.1080">
    <property type="match status" value="2"/>
</dbReference>
<dbReference type="Pfam" id="PF02368">
    <property type="entry name" value="Big_2"/>
    <property type="match status" value="1"/>
</dbReference>
<organism evidence="2 3">
    <name type="scientific">Escherichia phage EK010</name>
    <dbReference type="NCBI Taxonomy" id="2742112"/>
    <lineage>
        <taxon>Viruses</taxon>
        <taxon>Duplodnaviria</taxon>
        <taxon>Heunggongvirae</taxon>
        <taxon>Uroviricota</taxon>
        <taxon>Caudoviricetes</taxon>
        <taxon>Mktvariviridae</taxon>
        <taxon>Gordonclarkvirinae</taxon>
        <taxon>Suseptimavirus</taxon>
        <taxon>Suseptimavirus EK010</taxon>
    </lineage>
</organism>
<dbReference type="SUPFAM" id="SSF49373">
    <property type="entry name" value="Invasin/intimin cell-adhesion fragments"/>
    <property type="match status" value="1"/>
</dbReference>
<dbReference type="SMART" id="SM00635">
    <property type="entry name" value="BID_2"/>
    <property type="match status" value="2"/>
</dbReference>
<accession>A0A6J4EFX2</accession>
<dbReference type="GeneID" id="77949309"/>
<dbReference type="InterPro" id="IPR003343">
    <property type="entry name" value="Big_2"/>
</dbReference>
<proteinExistence type="predicted"/>
<reference evidence="2 3" key="1">
    <citation type="submission" date="2020-06" db="EMBL/GenBank/DDBJ databases">
        <title>Complete Genome Sequence of the phage EK010 isolated from swine sewage.</title>
        <authorList>
            <person name="Shahin K."/>
            <person name="Bao H."/>
            <person name="Soleimani-Delfan A."/>
            <person name="Wang R."/>
        </authorList>
    </citation>
    <scope>NUCLEOTIDE SEQUENCE [LARGE SCALE GENOMIC DNA]</scope>
</reference>
<evidence type="ECO:0000259" key="1">
    <source>
        <dbReference type="SMART" id="SM00635"/>
    </source>
</evidence>
<dbReference type="InterPro" id="IPR008964">
    <property type="entry name" value="Invasin/intimin_cell_adhesion"/>
</dbReference>
<feature type="domain" description="BIG2" evidence="1">
    <location>
        <begin position="2"/>
        <end position="71"/>
    </location>
</feature>
<dbReference type="EMBL" id="LC553734">
    <property type="protein sequence ID" value="BCG45035.1"/>
    <property type="molecule type" value="Genomic_DNA"/>
</dbReference>